<reference evidence="2" key="1">
    <citation type="submission" date="2023-03" db="EMBL/GenBank/DDBJ databases">
        <title>Electrophorus voltai genome.</title>
        <authorList>
            <person name="Bian C."/>
        </authorList>
    </citation>
    <scope>NUCLEOTIDE SEQUENCE</scope>
    <source>
        <strain evidence="2">CB-2022</strain>
        <tissue evidence="2">Muscle</tissue>
    </source>
</reference>
<feature type="region of interest" description="Disordered" evidence="1">
    <location>
        <begin position="1"/>
        <end position="29"/>
    </location>
</feature>
<evidence type="ECO:0000313" key="2">
    <source>
        <dbReference type="EMBL" id="KAK1805905.1"/>
    </source>
</evidence>
<keyword evidence="3" id="KW-1185">Reference proteome</keyword>
<feature type="compositionally biased region" description="Polar residues" evidence="1">
    <location>
        <begin position="1"/>
        <end position="11"/>
    </location>
</feature>
<gene>
    <name evidence="2" type="ORF">P4O66_012798</name>
</gene>
<dbReference type="EMBL" id="JAROKS010000002">
    <property type="protein sequence ID" value="KAK1805905.1"/>
    <property type="molecule type" value="Genomic_DNA"/>
</dbReference>
<feature type="region of interest" description="Disordered" evidence="1">
    <location>
        <begin position="197"/>
        <end position="233"/>
    </location>
</feature>
<protein>
    <submittedName>
        <fullName evidence="2">Uncharacterized protein</fullName>
    </submittedName>
</protein>
<feature type="compositionally biased region" description="Polar residues" evidence="1">
    <location>
        <begin position="214"/>
        <end position="228"/>
    </location>
</feature>
<dbReference type="Proteomes" id="UP001239994">
    <property type="component" value="Unassembled WGS sequence"/>
</dbReference>
<accession>A0AAD9E3L5</accession>
<evidence type="ECO:0000256" key="1">
    <source>
        <dbReference type="SAM" id="MobiDB-lite"/>
    </source>
</evidence>
<comment type="caution">
    <text evidence="2">The sequence shown here is derived from an EMBL/GenBank/DDBJ whole genome shotgun (WGS) entry which is preliminary data.</text>
</comment>
<proteinExistence type="predicted"/>
<dbReference type="AlphaFoldDB" id="A0AAD9E3L5"/>
<evidence type="ECO:0000313" key="3">
    <source>
        <dbReference type="Proteomes" id="UP001239994"/>
    </source>
</evidence>
<name>A0AAD9E3L5_9TELE</name>
<feature type="region of interest" description="Disordered" evidence="1">
    <location>
        <begin position="158"/>
        <end position="177"/>
    </location>
</feature>
<sequence length="316" mass="34421">MGQVEQKSVQENAFRRTLAPGGTGGTETPAAITAAKQTQTQGNASAQTSWSSDTEFIAFTVIGGNAAVFQAELKSGSPGLRFGAGADYRQSEEETSFSSPQLPLRPRVSVKAENDHRTHQRTGAGVWACVWQQSTRKGRATVLPFSARSPRVLRRSGVARVRPLSSPSQMLRSPPLDAPQTNHDDCCYYLGRVARAESPPRPSASGETRRVSEPLSSGTRCLRSSSPAPDQGGVILPCGLSGRRSVYHSREEHERLTAQQAALQCVLIINISLFFAFVEFQLYCCYNTSWCHLSVLKAFVDLYCVFMRVESPAPPP</sequence>
<organism evidence="2 3">
    <name type="scientific">Electrophorus voltai</name>
    <dbReference type="NCBI Taxonomy" id="2609070"/>
    <lineage>
        <taxon>Eukaryota</taxon>
        <taxon>Metazoa</taxon>
        <taxon>Chordata</taxon>
        <taxon>Craniata</taxon>
        <taxon>Vertebrata</taxon>
        <taxon>Euteleostomi</taxon>
        <taxon>Actinopterygii</taxon>
        <taxon>Neopterygii</taxon>
        <taxon>Teleostei</taxon>
        <taxon>Ostariophysi</taxon>
        <taxon>Gymnotiformes</taxon>
        <taxon>Gymnotoidei</taxon>
        <taxon>Gymnotidae</taxon>
        <taxon>Electrophorus</taxon>
    </lineage>
</organism>